<dbReference type="AlphaFoldDB" id="A0A9P5SDB1"/>
<name>A0A9P5SDB1_9FUNG</name>
<feature type="region of interest" description="Disordered" evidence="1">
    <location>
        <begin position="197"/>
        <end position="226"/>
    </location>
</feature>
<dbReference type="InterPro" id="IPR032675">
    <property type="entry name" value="LRR_dom_sf"/>
</dbReference>
<accession>A0A9P5SDB1</accession>
<gene>
    <name evidence="2" type="ORF">BG006_001235</name>
</gene>
<dbReference type="EMBL" id="JAAAUY010001233">
    <property type="protein sequence ID" value="KAF9323694.1"/>
    <property type="molecule type" value="Genomic_DNA"/>
</dbReference>
<comment type="caution">
    <text evidence="2">The sequence shown here is derived from an EMBL/GenBank/DDBJ whole genome shotgun (WGS) entry which is preliminary data.</text>
</comment>
<dbReference type="Gene3D" id="3.80.10.10">
    <property type="entry name" value="Ribonuclease Inhibitor"/>
    <property type="match status" value="1"/>
</dbReference>
<feature type="non-terminal residue" evidence="2">
    <location>
        <position position="592"/>
    </location>
</feature>
<feature type="region of interest" description="Disordered" evidence="1">
    <location>
        <begin position="1"/>
        <end position="26"/>
    </location>
</feature>
<dbReference type="SUPFAM" id="SSF52047">
    <property type="entry name" value="RNI-like"/>
    <property type="match status" value="1"/>
</dbReference>
<dbReference type="Proteomes" id="UP000696485">
    <property type="component" value="Unassembled WGS sequence"/>
</dbReference>
<protein>
    <submittedName>
        <fullName evidence="2">Uncharacterized protein</fullName>
    </submittedName>
</protein>
<keyword evidence="3" id="KW-1185">Reference proteome</keyword>
<feature type="compositionally biased region" description="Polar residues" evidence="1">
    <location>
        <begin position="1"/>
        <end position="25"/>
    </location>
</feature>
<sequence>MHRCLSDQSTPVCPPASRQTASFSHNHSHADITATDSLTQNLDSDHLEDYTDSIHLSGPFQLLLVSRRFSDAAVQSLWKGLVFHGHDPFQIQTLLATLNKEDGVFEGTFEPSKYQFSVLQRLKEEVNEDENEISDKVDSLISMQGRLREEYRTANVAPTAGFWMESLNRSLKRFQGCLLRRKDVVEAATVAEVDRGVNPTLPSEQQNSTVQNWTQAETKSGPRRNCYRRHSASGLESSFGVPFCHSGAPTSLPEASQPRWSYRRFVKRVVLNFAHPQASPHLLVQVLEALGSRCKNQIQELDLHANEKMRAQGSGLETSTDMEQLFGSGFKNLKYLRLQGGFLDNQLLSAIIKGLTPPISAAASPVSSAYAQERPLIAARYPPSARLKSSSFAAQTPPCRLSQVFLGPGSITDSAIEKLIAAAGQTLEVFTVTSCVDVGGGALASLLTKCPSLRVLGVYRSLARDTELLEGLGLTLTSEGQVAVDDQDDSSTDVHATTQAANSGSAQQQLNTREPRLKARCKIIAPLERLELGTVKLTTVSVAEVLRGTCSTLRFLVLETRHFQEEFLRDVIVPLCQKLEGLYFDDLEYLQR</sequence>
<evidence type="ECO:0000313" key="2">
    <source>
        <dbReference type="EMBL" id="KAF9323694.1"/>
    </source>
</evidence>
<proteinExistence type="predicted"/>
<organism evidence="2 3">
    <name type="scientific">Podila minutissima</name>
    <dbReference type="NCBI Taxonomy" id="64525"/>
    <lineage>
        <taxon>Eukaryota</taxon>
        <taxon>Fungi</taxon>
        <taxon>Fungi incertae sedis</taxon>
        <taxon>Mucoromycota</taxon>
        <taxon>Mortierellomycotina</taxon>
        <taxon>Mortierellomycetes</taxon>
        <taxon>Mortierellales</taxon>
        <taxon>Mortierellaceae</taxon>
        <taxon>Podila</taxon>
    </lineage>
</organism>
<evidence type="ECO:0000313" key="3">
    <source>
        <dbReference type="Proteomes" id="UP000696485"/>
    </source>
</evidence>
<reference evidence="2" key="1">
    <citation type="journal article" date="2020" name="Fungal Divers.">
        <title>Resolving the Mortierellaceae phylogeny through synthesis of multi-gene phylogenetics and phylogenomics.</title>
        <authorList>
            <person name="Vandepol N."/>
            <person name="Liber J."/>
            <person name="Desiro A."/>
            <person name="Na H."/>
            <person name="Kennedy M."/>
            <person name="Barry K."/>
            <person name="Grigoriev I.V."/>
            <person name="Miller A.N."/>
            <person name="O'Donnell K."/>
            <person name="Stajich J.E."/>
            <person name="Bonito G."/>
        </authorList>
    </citation>
    <scope>NUCLEOTIDE SEQUENCE</scope>
    <source>
        <strain evidence="2">NVP1</strain>
    </source>
</reference>
<evidence type="ECO:0000256" key="1">
    <source>
        <dbReference type="SAM" id="MobiDB-lite"/>
    </source>
</evidence>
<feature type="compositionally biased region" description="Polar residues" evidence="1">
    <location>
        <begin position="200"/>
        <end position="218"/>
    </location>
</feature>